<gene>
    <name evidence="2" type="ORF">CSOJ01_08856</name>
</gene>
<organism evidence="2 3">
    <name type="scientific">Colletotrichum sojae</name>
    <dbReference type="NCBI Taxonomy" id="2175907"/>
    <lineage>
        <taxon>Eukaryota</taxon>
        <taxon>Fungi</taxon>
        <taxon>Dikarya</taxon>
        <taxon>Ascomycota</taxon>
        <taxon>Pezizomycotina</taxon>
        <taxon>Sordariomycetes</taxon>
        <taxon>Hypocreomycetidae</taxon>
        <taxon>Glomerellales</taxon>
        <taxon>Glomerellaceae</taxon>
        <taxon>Colletotrichum</taxon>
        <taxon>Colletotrichum orchidearum species complex</taxon>
    </lineage>
</organism>
<reference evidence="2 3" key="1">
    <citation type="journal article" date="2020" name="Phytopathology">
        <title>Genome Sequence Resources of Colletotrichum truncatum, C. plurivorum, C. musicola, and C. sojae: Four Species Pathogenic to Soybean (Glycine max).</title>
        <authorList>
            <person name="Rogerio F."/>
            <person name="Boufleur T.R."/>
            <person name="Ciampi-Guillardi M."/>
            <person name="Sukno S.A."/>
            <person name="Thon M.R."/>
            <person name="Massola Junior N.S."/>
            <person name="Baroncelli R."/>
        </authorList>
    </citation>
    <scope>NUCLEOTIDE SEQUENCE [LARGE SCALE GENOMIC DNA]</scope>
    <source>
        <strain evidence="2 3">LFN0009</strain>
    </source>
</reference>
<keyword evidence="3" id="KW-1185">Reference proteome</keyword>
<dbReference type="PANTHER" id="PTHR10039">
    <property type="entry name" value="AMELOGENIN"/>
    <property type="match status" value="1"/>
</dbReference>
<proteinExistence type="predicted"/>
<evidence type="ECO:0000313" key="3">
    <source>
        <dbReference type="Proteomes" id="UP000652219"/>
    </source>
</evidence>
<evidence type="ECO:0000259" key="1">
    <source>
        <dbReference type="Pfam" id="PF22939"/>
    </source>
</evidence>
<dbReference type="AlphaFoldDB" id="A0A8H6J5L3"/>
<comment type="caution">
    <text evidence="2">The sequence shown here is derived from an EMBL/GenBank/DDBJ whole genome shotgun (WGS) entry which is preliminary data.</text>
</comment>
<evidence type="ECO:0000313" key="2">
    <source>
        <dbReference type="EMBL" id="KAF6806436.1"/>
    </source>
</evidence>
<dbReference type="Pfam" id="PF22939">
    <property type="entry name" value="WHD_GPIID"/>
    <property type="match status" value="1"/>
</dbReference>
<dbReference type="InterPro" id="IPR054471">
    <property type="entry name" value="GPIID_WHD"/>
</dbReference>
<dbReference type="PANTHER" id="PTHR10039:SF15">
    <property type="entry name" value="NACHT DOMAIN-CONTAINING PROTEIN"/>
    <property type="match status" value="1"/>
</dbReference>
<protein>
    <submittedName>
        <fullName evidence="2">Ankyrin repeat protein</fullName>
    </submittedName>
</protein>
<sequence length="111" mass="12804">MERIQGQLEDQENLAKDALSWIVCARRPLRTAELQHALAIEQGTEELDEDNVPAIEDIVSVCAGLVTVEEESRIIRLVHYTAQEYFERNKRRWLPDAEHLITVSCVTYLLQ</sequence>
<accession>A0A8H6J5L3</accession>
<dbReference type="Proteomes" id="UP000652219">
    <property type="component" value="Unassembled WGS sequence"/>
</dbReference>
<dbReference type="EMBL" id="WIGN01000159">
    <property type="protein sequence ID" value="KAF6806436.1"/>
    <property type="molecule type" value="Genomic_DNA"/>
</dbReference>
<feature type="domain" description="GPI inositol-deacylase winged helix" evidence="1">
    <location>
        <begin position="11"/>
        <end position="89"/>
    </location>
</feature>
<name>A0A8H6J5L3_9PEZI</name>